<keyword evidence="3" id="KW-0238">DNA-binding</keyword>
<evidence type="ECO:0000256" key="5">
    <source>
        <dbReference type="SAM" id="MobiDB-lite"/>
    </source>
</evidence>
<dbReference type="EMBL" id="LNUW01000007">
    <property type="protein sequence ID" value="KXG87346.1"/>
    <property type="molecule type" value="Genomic_DNA"/>
</dbReference>
<keyword evidence="2" id="KW-0805">Transcription regulation</keyword>
<dbReference type="InterPro" id="IPR000843">
    <property type="entry name" value="HTH_LacI"/>
</dbReference>
<dbReference type="Gene3D" id="3.40.50.2300">
    <property type="match status" value="2"/>
</dbReference>
<dbReference type="Pfam" id="PF13377">
    <property type="entry name" value="Peripla_BP_3"/>
    <property type="match status" value="1"/>
</dbReference>
<dbReference type="AlphaFoldDB" id="A0A135P7G7"/>
<reference evidence="7 8" key="1">
    <citation type="submission" date="2015-11" db="EMBL/GenBank/DDBJ databases">
        <title>Draft genome sequence of Agrobacterium sp. R89-1.</title>
        <authorList>
            <person name="Zahradnik J."/>
            <person name="Kyslikova E."/>
            <person name="Palyzova A."/>
            <person name="Kyslik P."/>
        </authorList>
    </citation>
    <scope>NUCLEOTIDE SEQUENCE [LARGE SCALE GENOMIC DNA]</scope>
    <source>
        <strain evidence="7 8">R89-1</strain>
    </source>
</reference>
<keyword evidence="4" id="KW-0804">Transcription</keyword>
<dbReference type="PANTHER" id="PTHR30146">
    <property type="entry name" value="LACI-RELATED TRANSCRIPTIONAL REPRESSOR"/>
    <property type="match status" value="1"/>
</dbReference>
<evidence type="ECO:0000313" key="7">
    <source>
        <dbReference type="EMBL" id="KXG87346.1"/>
    </source>
</evidence>
<dbReference type="Proteomes" id="UP000070498">
    <property type="component" value="Unassembled WGS sequence"/>
</dbReference>
<dbReference type="Pfam" id="PF00356">
    <property type="entry name" value="LacI"/>
    <property type="match status" value="1"/>
</dbReference>
<feature type="compositionally biased region" description="Polar residues" evidence="5">
    <location>
        <begin position="343"/>
        <end position="352"/>
    </location>
</feature>
<dbReference type="PROSITE" id="PS50932">
    <property type="entry name" value="HTH_LACI_2"/>
    <property type="match status" value="1"/>
</dbReference>
<dbReference type="SMART" id="SM00354">
    <property type="entry name" value="HTH_LACI"/>
    <property type="match status" value="1"/>
</dbReference>
<dbReference type="Gene3D" id="1.10.260.40">
    <property type="entry name" value="lambda repressor-like DNA-binding domains"/>
    <property type="match status" value="1"/>
</dbReference>
<dbReference type="CDD" id="cd06267">
    <property type="entry name" value="PBP1_LacI_sugar_binding-like"/>
    <property type="match status" value="1"/>
</dbReference>
<organism evidence="7 8">
    <name type="scientific">Agrobacterium bohemicum</name>
    <dbReference type="NCBI Taxonomy" id="2052828"/>
    <lineage>
        <taxon>Bacteria</taxon>
        <taxon>Pseudomonadati</taxon>
        <taxon>Pseudomonadota</taxon>
        <taxon>Alphaproteobacteria</taxon>
        <taxon>Hyphomicrobiales</taxon>
        <taxon>Rhizobiaceae</taxon>
        <taxon>Rhizobium/Agrobacterium group</taxon>
        <taxon>Agrobacterium</taxon>
    </lineage>
</organism>
<evidence type="ECO:0000256" key="1">
    <source>
        <dbReference type="ARBA" id="ARBA00022491"/>
    </source>
</evidence>
<dbReference type="InterPro" id="IPR028082">
    <property type="entry name" value="Peripla_BP_I"/>
</dbReference>
<dbReference type="GO" id="GO:0000976">
    <property type="term" value="F:transcription cis-regulatory region binding"/>
    <property type="evidence" value="ECO:0007669"/>
    <property type="project" value="TreeGrafter"/>
</dbReference>
<evidence type="ECO:0000256" key="2">
    <source>
        <dbReference type="ARBA" id="ARBA00023015"/>
    </source>
</evidence>
<dbReference type="STRING" id="2052828.ATO67_20325"/>
<evidence type="ECO:0000313" key="8">
    <source>
        <dbReference type="Proteomes" id="UP000070498"/>
    </source>
</evidence>
<dbReference type="SUPFAM" id="SSF47413">
    <property type="entry name" value="lambda repressor-like DNA-binding domains"/>
    <property type="match status" value="1"/>
</dbReference>
<dbReference type="PANTHER" id="PTHR30146:SF148">
    <property type="entry name" value="HTH-TYPE TRANSCRIPTIONAL REPRESSOR PURR-RELATED"/>
    <property type="match status" value="1"/>
</dbReference>
<dbReference type="CDD" id="cd01392">
    <property type="entry name" value="HTH_LacI"/>
    <property type="match status" value="1"/>
</dbReference>
<gene>
    <name evidence="7" type="ORF">ATO67_20325</name>
</gene>
<evidence type="ECO:0000256" key="4">
    <source>
        <dbReference type="ARBA" id="ARBA00023163"/>
    </source>
</evidence>
<keyword evidence="1" id="KW-0678">Repressor</keyword>
<name>A0A135P7G7_9HYPH</name>
<dbReference type="RefSeq" id="WP_067653352.1">
    <property type="nucleotide sequence ID" value="NZ_KQ961036.1"/>
</dbReference>
<keyword evidence="8" id="KW-1185">Reference proteome</keyword>
<comment type="caution">
    <text evidence="7">The sequence shown here is derived from an EMBL/GenBank/DDBJ whole genome shotgun (WGS) entry which is preliminary data.</text>
</comment>
<dbReference type="SUPFAM" id="SSF53822">
    <property type="entry name" value="Periplasmic binding protein-like I"/>
    <property type="match status" value="1"/>
</dbReference>
<dbReference type="GO" id="GO:0003700">
    <property type="term" value="F:DNA-binding transcription factor activity"/>
    <property type="evidence" value="ECO:0007669"/>
    <property type="project" value="TreeGrafter"/>
</dbReference>
<dbReference type="InterPro" id="IPR046335">
    <property type="entry name" value="LacI/GalR-like_sensor"/>
</dbReference>
<feature type="region of interest" description="Disordered" evidence="5">
    <location>
        <begin position="331"/>
        <end position="352"/>
    </location>
</feature>
<dbReference type="InterPro" id="IPR010982">
    <property type="entry name" value="Lambda_DNA-bd_dom_sf"/>
</dbReference>
<evidence type="ECO:0000256" key="3">
    <source>
        <dbReference type="ARBA" id="ARBA00023125"/>
    </source>
</evidence>
<protein>
    <submittedName>
        <fullName evidence="7">LacI family transcriptional regulator</fullName>
    </submittedName>
</protein>
<accession>A0A135P7G7</accession>
<feature type="domain" description="HTH lacI-type" evidence="6">
    <location>
        <begin position="7"/>
        <end position="65"/>
    </location>
</feature>
<sequence>MAATKRLTQIDIAKLAGVSQATVSLVLNGAPTAVARIPAETRERVQKVIRATGYVADPIARRMAKGLNRILGVFTYEPAFPSAQADFFTPFLLGIEEEAQQQNYDLLLLTSAGVGNNRKIFSENNRLRIADGCLVLGREFDRAELARLVAEDYPFVAIGRREDAGGPVPYVGGDYAAGTRALVEKACLLGHSRLAYVGPQGPAESVADRWLGYQAALSATGAQQALHIATVNRPAEEILDAILHSGATAAFFIELADAVRVEILARERGVSVPGDLSMIVLGSHIRAGRSAVRFTSYEIPREEMGRQATAMLVTRIETGGIGTQILLPCEPVEGETLGPSPSDPAQKTDGMT</sequence>
<proteinExistence type="predicted"/>
<evidence type="ECO:0000259" key="6">
    <source>
        <dbReference type="PROSITE" id="PS50932"/>
    </source>
</evidence>